<keyword evidence="1" id="KW-0812">Transmembrane</keyword>
<keyword evidence="4" id="KW-1185">Reference proteome</keyword>
<dbReference type="EMBL" id="CP111020">
    <property type="protein sequence ID" value="WAR14544.1"/>
    <property type="molecule type" value="Genomic_DNA"/>
</dbReference>
<feature type="transmembrane region" description="Helical" evidence="1">
    <location>
        <begin position="32"/>
        <end position="60"/>
    </location>
</feature>
<dbReference type="PROSITE" id="PS50878">
    <property type="entry name" value="RT_POL"/>
    <property type="match status" value="1"/>
</dbReference>
<evidence type="ECO:0000259" key="2">
    <source>
        <dbReference type="PROSITE" id="PS50878"/>
    </source>
</evidence>
<reference evidence="3" key="1">
    <citation type="submission" date="2022-11" db="EMBL/GenBank/DDBJ databases">
        <title>Centuries of genome instability and evolution in soft-shell clam transmissible cancer (bioRxiv).</title>
        <authorList>
            <person name="Hart S.F.M."/>
            <person name="Yonemitsu M.A."/>
            <person name="Giersch R.M."/>
            <person name="Beal B.F."/>
            <person name="Arriagada G."/>
            <person name="Davis B.W."/>
            <person name="Ostrander E.A."/>
            <person name="Goff S.P."/>
            <person name="Metzger M.J."/>
        </authorList>
    </citation>
    <scope>NUCLEOTIDE SEQUENCE</scope>
    <source>
        <strain evidence="3">MELC-2E11</strain>
        <tissue evidence="3">Siphon/mantle</tissue>
    </source>
</reference>
<protein>
    <recommendedName>
        <fullName evidence="2">Reverse transcriptase domain-containing protein</fullName>
    </recommendedName>
</protein>
<proteinExistence type="predicted"/>
<organism evidence="3 4">
    <name type="scientific">Mya arenaria</name>
    <name type="common">Soft-shell clam</name>
    <dbReference type="NCBI Taxonomy" id="6604"/>
    <lineage>
        <taxon>Eukaryota</taxon>
        <taxon>Metazoa</taxon>
        <taxon>Spiralia</taxon>
        <taxon>Lophotrochozoa</taxon>
        <taxon>Mollusca</taxon>
        <taxon>Bivalvia</taxon>
        <taxon>Autobranchia</taxon>
        <taxon>Heteroconchia</taxon>
        <taxon>Euheterodonta</taxon>
        <taxon>Imparidentia</taxon>
        <taxon>Neoheterodontei</taxon>
        <taxon>Myida</taxon>
        <taxon>Myoidea</taxon>
        <taxon>Myidae</taxon>
        <taxon>Mya</taxon>
    </lineage>
</organism>
<feature type="domain" description="Reverse transcriptase" evidence="2">
    <location>
        <begin position="1"/>
        <end position="106"/>
    </location>
</feature>
<sequence length="106" mass="11693">MLDTKMAFDTVWLDAIFDKTKCVDAHSNMSSFIIAICLTTEFFPVLQGICQGGIILLWIYNLFINGLLDSLERSAHGLNVINVIASITALTDGIALAEILPNEIKY</sequence>
<dbReference type="InterPro" id="IPR000477">
    <property type="entry name" value="RT_dom"/>
</dbReference>
<evidence type="ECO:0000313" key="4">
    <source>
        <dbReference type="Proteomes" id="UP001164746"/>
    </source>
</evidence>
<name>A0ABY7F002_MYAAR</name>
<dbReference type="Proteomes" id="UP001164746">
    <property type="component" value="Chromosome 9"/>
</dbReference>
<accession>A0ABY7F002</accession>
<gene>
    <name evidence="3" type="ORF">MAR_004649</name>
</gene>
<keyword evidence="1" id="KW-1133">Transmembrane helix</keyword>
<evidence type="ECO:0000256" key="1">
    <source>
        <dbReference type="SAM" id="Phobius"/>
    </source>
</evidence>
<evidence type="ECO:0000313" key="3">
    <source>
        <dbReference type="EMBL" id="WAR14544.1"/>
    </source>
</evidence>
<keyword evidence="1" id="KW-0472">Membrane</keyword>
<feature type="transmembrane region" description="Helical" evidence="1">
    <location>
        <begin position="80"/>
        <end position="100"/>
    </location>
</feature>